<evidence type="ECO:0000256" key="2">
    <source>
        <dbReference type="ARBA" id="ARBA00011245"/>
    </source>
</evidence>
<dbReference type="AlphaFoldDB" id="A0A1V2IAJ0"/>
<comment type="catalytic activity">
    <reaction evidence="12">
        <text>a hydroperoxide + [thioredoxin]-dithiol = an alcohol + [thioredoxin]-disulfide + H2O</text>
        <dbReference type="Rhea" id="RHEA:62620"/>
        <dbReference type="Rhea" id="RHEA-COMP:10698"/>
        <dbReference type="Rhea" id="RHEA-COMP:10700"/>
        <dbReference type="ChEBI" id="CHEBI:15377"/>
        <dbReference type="ChEBI" id="CHEBI:29950"/>
        <dbReference type="ChEBI" id="CHEBI:30879"/>
        <dbReference type="ChEBI" id="CHEBI:35924"/>
        <dbReference type="ChEBI" id="CHEBI:50058"/>
        <dbReference type="EC" id="1.11.1.24"/>
    </reaction>
</comment>
<evidence type="ECO:0000259" key="14">
    <source>
        <dbReference type="PROSITE" id="PS51352"/>
    </source>
</evidence>
<keyword evidence="6" id="KW-0560">Oxidoreductase</keyword>
<dbReference type="GO" id="GO:0005737">
    <property type="term" value="C:cytoplasm"/>
    <property type="evidence" value="ECO:0007669"/>
    <property type="project" value="TreeGrafter"/>
</dbReference>
<reference evidence="16" key="1">
    <citation type="submission" date="2016-10" db="EMBL/GenBank/DDBJ databases">
        <title>Frankia sp. NRRL B-16386 Genome sequencing.</title>
        <authorList>
            <person name="Ghodhbane-Gtari F."/>
            <person name="Swanson E."/>
            <person name="Gueddou A."/>
            <person name="Hezbri K."/>
            <person name="Ktari K."/>
            <person name="Nouioui I."/>
            <person name="Morris K."/>
            <person name="Simpson S."/>
            <person name="Abebe-Akele F."/>
            <person name="Thomas K."/>
            <person name="Gtari M."/>
            <person name="Tisa L.S."/>
        </authorList>
    </citation>
    <scope>NUCLEOTIDE SEQUENCE [LARGE SCALE GENOMIC DNA]</scope>
    <source>
        <strain evidence="16">NRRL B-16386</strain>
    </source>
</reference>
<dbReference type="OrthoDB" id="9812811at2"/>
<keyword evidence="4" id="KW-0575">Peroxidase</keyword>
<name>A0A1V2IAJ0_9ACTN</name>
<evidence type="ECO:0000256" key="6">
    <source>
        <dbReference type="ARBA" id="ARBA00023002"/>
    </source>
</evidence>
<dbReference type="Proteomes" id="UP000188929">
    <property type="component" value="Unassembled WGS sequence"/>
</dbReference>
<dbReference type="EC" id="1.11.1.24" evidence="3"/>
<proteinExistence type="inferred from homology"/>
<dbReference type="InterPro" id="IPR036249">
    <property type="entry name" value="Thioredoxin-like_sf"/>
</dbReference>
<evidence type="ECO:0000256" key="1">
    <source>
        <dbReference type="ARBA" id="ARBA00003330"/>
    </source>
</evidence>
<evidence type="ECO:0000256" key="3">
    <source>
        <dbReference type="ARBA" id="ARBA00013017"/>
    </source>
</evidence>
<keyword evidence="5" id="KW-0049">Antioxidant</keyword>
<protein>
    <recommendedName>
        <fullName evidence="3">thioredoxin-dependent peroxiredoxin</fullName>
        <ecNumber evidence="3">1.11.1.24</ecNumber>
    </recommendedName>
    <alternativeName>
        <fullName evidence="11">Bacterioferritin comigratory protein</fullName>
    </alternativeName>
    <alternativeName>
        <fullName evidence="9">Thioredoxin peroxidase</fullName>
    </alternativeName>
</protein>
<evidence type="ECO:0000256" key="7">
    <source>
        <dbReference type="ARBA" id="ARBA00023157"/>
    </source>
</evidence>
<dbReference type="EMBL" id="MOMC01000028">
    <property type="protein sequence ID" value="ONH30213.1"/>
    <property type="molecule type" value="Genomic_DNA"/>
</dbReference>
<dbReference type="SUPFAM" id="SSF52833">
    <property type="entry name" value="Thioredoxin-like"/>
    <property type="match status" value="1"/>
</dbReference>
<accession>A0A1V2IAJ0</accession>
<dbReference type="STRING" id="1834516.BL253_14940"/>
<evidence type="ECO:0000256" key="9">
    <source>
        <dbReference type="ARBA" id="ARBA00032824"/>
    </source>
</evidence>
<evidence type="ECO:0000256" key="4">
    <source>
        <dbReference type="ARBA" id="ARBA00022559"/>
    </source>
</evidence>
<dbReference type="InterPro" id="IPR000866">
    <property type="entry name" value="AhpC/TSA"/>
</dbReference>
<feature type="domain" description="Thioredoxin" evidence="14">
    <location>
        <begin position="4"/>
        <end position="158"/>
    </location>
</feature>
<dbReference type="InterPro" id="IPR050924">
    <property type="entry name" value="Peroxiredoxin_BCP/PrxQ"/>
</dbReference>
<dbReference type="GO" id="GO:0034599">
    <property type="term" value="P:cellular response to oxidative stress"/>
    <property type="evidence" value="ECO:0007669"/>
    <property type="project" value="TreeGrafter"/>
</dbReference>
<evidence type="ECO:0000256" key="10">
    <source>
        <dbReference type="ARBA" id="ARBA00038489"/>
    </source>
</evidence>
<dbReference type="InterPro" id="IPR013766">
    <property type="entry name" value="Thioredoxin_domain"/>
</dbReference>
<sequence length="158" mass="16985">MATPTVGQQAPDFTLSGLVVHEGETIRSDYTLSVAKGTPIVLAFYPGDETPVCTKQLCSYADSMEVFSGVGAQVWGISPQDLDSHERFARNRALSFPLLADPDRAVIRQYGIAMPGLGLRRSVFLVDADGVLRWKNVGLIGVTYATAAEIGKELARLG</sequence>
<evidence type="ECO:0000313" key="15">
    <source>
        <dbReference type="EMBL" id="ONH30213.1"/>
    </source>
</evidence>
<dbReference type="PANTHER" id="PTHR42801:SF4">
    <property type="entry name" value="AHPC_TSA FAMILY PROTEIN"/>
    <property type="match status" value="1"/>
</dbReference>
<dbReference type="RefSeq" id="WP_076817448.1">
    <property type="nucleotide sequence ID" value="NZ_MOMC01000028.1"/>
</dbReference>
<dbReference type="PANTHER" id="PTHR42801">
    <property type="entry name" value="THIOREDOXIN-DEPENDENT PEROXIDE REDUCTASE"/>
    <property type="match status" value="1"/>
</dbReference>
<dbReference type="GO" id="GO:0008379">
    <property type="term" value="F:thioredoxin peroxidase activity"/>
    <property type="evidence" value="ECO:0007669"/>
    <property type="project" value="TreeGrafter"/>
</dbReference>
<comment type="subunit">
    <text evidence="2">Monomer.</text>
</comment>
<evidence type="ECO:0000313" key="16">
    <source>
        <dbReference type="Proteomes" id="UP000188929"/>
    </source>
</evidence>
<comment type="function">
    <text evidence="1">Thiol-specific peroxidase that catalyzes the reduction of hydrogen peroxide and organic hydroperoxides to water and alcohols, respectively. Plays a role in cell protection against oxidative stress by detoxifying peroxides and as sensor of hydrogen peroxide-mediated signaling events.</text>
</comment>
<evidence type="ECO:0000256" key="8">
    <source>
        <dbReference type="ARBA" id="ARBA00023284"/>
    </source>
</evidence>
<comment type="similarity">
    <text evidence="10">Belongs to the peroxiredoxin family. BCP/PrxQ subfamily.</text>
</comment>
<keyword evidence="8" id="KW-0676">Redox-active center</keyword>
<keyword evidence="7" id="KW-1015">Disulfide bond</keyword>
<evidence type="ECO:0000256" key="5">
    <source>
        <dbReference type="ARBA" id="ARBA00022862"/>
    </source>
</evidence>
<organism evidence="15 16">
    <name type="scientific">Pseudofrankia asymbiotica</name>
    <dbReference type="NCBI Taxonomy" id="1834516"/>
    <lineage>
        <taxon>Bacteria</taxon>
        <taxon>Bacillati</taxon>
        <taxon>Actinomycetota</taxon>
        <taxon>Actinomycetes</taxon>
        <taxon>Frankiales</taxon>
        <taxon>Frankiaceae</taxon>
        <taxon>Pseudofrankia</taxon>
    </lineage>
</organism>
<feature type="active site" description="Cysteine sulfenic acid (-SOH) intermediate; for peroxidase activity" evidence="13">
    <location>
        <position position="53"/>
    </location>
</feature>
<dbReference type="PROSITE" id="PS51352">
    <property type="entry name" value="THIOREDOXIN_2"/>
    <property type="match status" value="1"/>
</dbReference>
<keyword evidence="16" id="KW-1185">Reference proteome</keyword>
<evidence type="ECO:0000256" key="11">
    <source>
        <dbReference type="ARBA" id="ARBA00041373"/>
    </source>
</evidence>
<dbReference type="Pfam" id="PF00578">
    <property type="entry name" value="AhpC-TSA"/>
    <property type="match status" value="1"/>
</dbReference>
<evidence type="ECO:0000256" key="12">
    <source>
        <dbReference type="ARBA" id="ARBA00049091"/>
    </source>
</evidence>
<gene>
    <name evidence="15" type="ORF">BL253_14940</name>
</gene>
<dbReference type="PIRSF" id="PIRSF000239">
    <property type="entry name" value="AHPC"/>
    <property type="match status" value="1"/>
</dbReference>
<dbReference type="Gene3D" id="3.40.30.10">
    <property type="entry name" value="Glutaredoxin"/>
    <property type="match status" value="1"/>
</dbReference>
<dbReference type="InterPro" id="IPR024706">
    <property type="entry name" value="Peroxiredoxin_AhpC-typ"/>
</dbReference>
<dbReference type="CDD" id="cd03017">
    <property type="entry name" value="PRX_BCP"/>
    <property type="match status" value="1"/>
</dbReference>
<comment type="caution">
    <text evidence="15">The sequence shown here is derived from an EMBL/GenBank/DDBJ whole genome shotgun (WGS) entry which is preliminary data.</text>
</comment>
<dbReference type="GO" id="GO:0045454">
    <property type="term" value="P:cell redox homeostasis"/>
    <property type="evidence" value="ECO:0007669"/>
    <property type="project" value="TreeGrafter"/>
</dbReference>
<evidence type="ECO:0000256" key="13">
    <source>
        <dbReference type="PIRSR" id="PIRSR000239-1"/>
    </source>
</evidence>